<evidence type="ECO:0000256" key="7">
    <source>
        <dbReference type="ARBA" id="ARBA00049127"/>
    </source>
</evidence>
<gene>
    <name evidence="9" type="ORF">QWI16_17935</name>
</gene>
<keyword evidence="3" id="KW-0663">Pyridoxal phosphate</keyword>
<evidence type="ECO:0000313" key="10">
    <source>
        <dbReference type="Proteomes" id="UP001168380"/>
    </source>
</evidence>
<reference evidence="9" key="1">
    <citation type="submission" date="2023-07" db="EMBL/GenBank/DDBJ databases">
        <title>Gilvimarinus algae sp. nov., isolated from the surface of Kelp.</title>
        <authorList>
            <person name="Sun Y.Y."/>
            <person name="Gong Y."/>
            <person name="Du Z.J."/>
        </authorList>
    </citation>
    <scope>NUCLEOTIDE SEQUENCE</scope>
    <source>
        <strain evidence="9">SDUM040014</strain>
    </source>
</reference>
<dbReference type="InterPro" id="IPR002433">
    <property type="entry name" value="Orn_de-COase"/>
</dbReference>
<comment type="similarity">
    <text evidence="2">Belongs to the Orn/Lys/Arg decarboxylase class-II family.</text>
</comment>
<evidence type="ECO:0000256" key="3">
    <source>
        <dbReference type="ARBA" id="ARBA00022898"/>
    </source>
</evidence>
<dbReference type="Pfam" id="PF02784">
    <property type="entry name" value="Orn_Arg_deC_N"/>
    <property type="match status" value="1"/>
</dbReference>
<keyword evidence="4" id="KW-0456">Lyase</keyword>
<dbReference type="PROSITE" id="PS00879">
    <property type="entry name" value="ODR_DC_2_2"/>
    <property type="match status" value="1"/>
</dbReference>
<dbReference type="PANTHER" id="PTHR11482">
    <property type="entry name" value="ARGININE/DIAMINOPIMELATE/ORNITHINE DECARBOXYLASE"/>
    <property type="match status" value="1"/>
</dbReference>
<sequence length="396" mass="44481">MSMNEFNGVTQLADFYSSETFTRIKNFADQRETPFVVIDLPTISGAYDELVGHFDYADIYYAVKANPAEAILKLLRDRGANFDIASRYELDKVMGLDVDASRISYGNTIKKARDIRYFYERGVRLFATDSESDLQTIAREAPGSQVYVRVLTDGSQTADWPLSRKFGCETEMAVELLTEARELGLEPYGVSFHVGSQQREIGSWDAALAKVKVIFDRLRDEQGIELKMINMGGGFPANYISRTNDLATYAEEITRFLQEDFGEEFPRIILEPGRSLIANAGILVSEVVLISRKSRTALHRWVFTDVGKFSGLIETLDESIKYPVYTEKTGELEGSVLAGPTCDSADIMYENFKYPLPLTLEPGDRLYWLSTGAYTTSYSAVEFNGFPPLAEYCIGE</sequence>
<evidence type="ECO:0000256" key="5">
    <source>
        <dbReference type="ARBA" id="ARBA00034115"/>
    </source>
</evidence>
<dbReference type="RefSeq" id="WP_302715313.1">
    <property type="nucleotide sequence ID" value="NZ_JAULRT010000062.1"/>
</dbReference>
<evidence type="ECO:0000256" key="1">
    <source>
        <dbReference type="ARBA" id="ARBA00001933"/>
    </source>
</evidence>
<evidence type="ECO:0000259" key="8">
    <source>
        <dbReference type="Pfam" id="PF02784"/>
    </source>
</evidence>
<dbReference type="EMBL" id="JAULRT010000062">
    <property type="protein sequence ID" value="MDO3384068.1"/>
    <property type="molecule type" value="Genomic_DNA"/>
</dbReference>
<dbReference type="InterPro" id="IPR022644">
    <property type="entry name" value="De-COase2_N"/>
</dbReference>
<dbReference type="Gene3D" id="3.20.20.10">
    <property type="entry name" value="Alanine racemase"/>
    <property type="match status" value="1"/>
</dbReference>
<evidence type="ECO:0000256" key="4">
    <source>
        <dbReference type="ARBA" id="ARBA00023239"/>
    </source>
</evidence>
<protein>
    <recommendedName>
        <fullName evidence="6">ornithine decarboxylase</fullName>
        <ecNumber evidence="6">4.1.1.17</ecNumber>
    </recommendedName>
</protein>
<comment type="caution">
    <text evidence="9">The sequence shown here is derived from an EMBL/GenBank/DDBJ whole genome shotgun (WGS) entry which is preliminary data.</text>
</comment>
<evidence type="ECO:0000313" key="9">
    <source>
        <dbReference type="EMBL" id="MDO3384068.1"/>
    </source>
</evidence>
<dbReference type="PROSITE" id="PS00878">
    <property type="entry name" value="ODR_DC_2_1"/>
    <property type="match status" value="1"/>
</dbReference>
<organism evidence="9 10">
    <name type="scientific">Gilvimarinus algae</name>
    <dbReference type="NCBI Taxonomy" id="3058037"/>
    <lineage>
        <taxon>Bacteria</taxon>
        <taxon>Pseudomonadati</taxon>
        <taxon>Pseudomonadota</taxon>
        <taxon>Gammaproteobacteria</taxon>
        <taxon>Cellvibrionales</taxon>
        <taxon>Cellvibrionaceae</taxon>
        <taxon>Gilvimarinus</taxon>
    </lineage>
</organism>
<dbReference type="InterPro" id="IPR029066">
    <property type="entry name" value="PLP-binding_barrel"/>
</dbReference>
<dbReference type="PANTHER" id="PTHR11482:SF6">
    <property type="entry name" value="ORNITHINE DECARBOXYLASE 1-RELATED"/>
    <property type="match status" value="1"/>
</dbReference>
<feature type="domain" description="Orn/DAP/Arg decarboxylase 2 N-terminal" evidence="8">
    <location>
        <begin position="52"/>
        <end position="278"/>
    </location>
</feature>
<accession>A0ABT8TL39</accession>
<dbReference type="InterPro" id="IPR022657">
    <property type="entry name" value="De-COase2_CS"/>
</dbReference>
<evidence type="ECO:0000256" key="2">
    <source>
        <dbReference type="ARBA" id="ARBA00008872"/>
    </source>
</evidence>
<dbReference type="SUPFAM" id="SSF51419">
    <property type="entry name" value="PLP-binding barrel"/>
    <property type="match status" value="1"/>
</dbReference>
<proteinExistence type="inferred from homology"/>
<keyword evidence="10" id="KW-1185">Reference proteome</keyword>
<dbReference type="PRINTS" id="PR01182">
    <property type="entry name" value="ORNDCRBXLASE"/>
</dbReference>
<dbReference type="EC" id="4.1.1.17" evidence="6"/>
<comment type="cofactor">
    <cofactor evidence="1">
        <name>pyridoxal 5'-phosphate</name>
        <dbReference type="ChEBI" id="CHEBI:597326"/>
    </cofactor>
</comment>
<dbReference type="PRINTS" id="PR01179">
    <property type="entry name" value="ODADCRBXLASE"/>
</dbReference>
<dbReference type="InterPro" id="IPR022653">
    <property type="entry name" value="De-COase2_pyr-phos_BS"/>
</dbReference>
<name>A0ABT8TL39_9GAMM</name>
<evidence type="ECO:0000256" key="6">
    <source>
        <dbReference type="ARBA" id="ARBA00034138"/>
    </source>
</evidence>
<comment type="catalytic activity">
    <reaction evidence="7">
        <text>L-ornithine + H(+) = putrescine + CO2</text>
        <dbReference type="Rhea" id="RHEA:22964"/>
        <dbReference type="ChEBI" id="CHEBI:15378"/>
        <dbReference type="ChEBI" id="CHEBI:16526"/>
        <dbReference type="ChEBI" id="CHEBI:46911"/>
        <dbReference type="ChEBI" id="CHEBI:326268"/>
        <dbReference type="EC" id="4.1.1.17"/>
    </reaction>
</comment>
<dbReference type="InterPro" id="IPR000183">
    <property type="entry name" value="Orn/DAP/Arg_de-COase"/>
</dbReference>
<dbReference type="InterPro" id="IPR009006">
    <property type="entry name" value="Ala_racemase/Decarboxylase_C"/>
</dbReference>
<comment type="pathway">
    <text evidence="5">Amine and polyamine biosynthesis; putrescine biosynthesis via L-ornithine pathway; putrescine from L-ornithine: step 1/1.</text>
</comment>
<dbReference type="Gene3D" id="2.40.37.10">
    <property type="entry name" value="Lyase, Ornithine Decarboxylase, Chain A, domain 1"/>
    <property type="match status" value="1"/>
</dbReference>
<dbReference type="SUPFAM" id="SSF50621">
    <property type="entry name" value="Alanine racemase C-terminal domain-like"/>
    <property type="match status" value="1"/>
</dbReference>
<dbReference type="Proteomes" id="UP001168380">
    <property type="component" value="Unassembled WGS sequence"/>
</dbReference>
<dbReference type="CDD" id="cd00622">
    <property type="entry name" value="PLPDE_III_ODC"/>
    <property type="match status" value="1"/>
</dbReference>